<protein>
    <recommendedName>
        <fullName evidence="3">Terpene synthase</fullName>
    </recommendedName>
</protein>
<evidence type="ECO:0000313" key="2">
    <source>
        <dbReference type="Proteomes" id="UP000696485"/>
    </source>
</evidence>
<comment type="caution">
    <text evidence="1">The sequence shown here is derived from an EMBL/GenBank/DDBJ whole genome shotgun (WGS) entry which is preliminary data.</text>
</comment>
<dbReference type="Gene3D" id="1.10.600.10">
    <property type="entry name" value="Farnesyl Diphosphate Synthase"/>
    <property type="match status" value="1"/>
</dbReference>
<dbReference type="Proteomes" id="UP000696485">
    <property type="component" value="Unassembled WGS sequence"/>
</dbReference>
<reference evidence="1" key="1">
    <citation type="journal article" date="2020" name="Fungal Divers.">
        <title>Resolving the Mortierellaceae phylogeny through synthesis of multi-gene phylogenetics and phylogenomics.</title>
        <authorList>
            <person name="Vandepol N."/>
            <person name="Liber J."/>
            <person name="Desiro A."/>
            <person name="Na H."/>
            <person name="Kennedy M."/>
            <person name="Barry K."/>
            <person name="Grigoriev I.V."/>
            <person name="Miller A.N."/>
            <person name="O'Donnell K."/>
            <person name="Stajich J.E."/>
            <person name="Bonito G."/>
        </authorList>
    </citation>
    <scope>NUCLEOTIDE SEQUENCE</scope>
    <source>
        <strain evidence="1">NVP1</strain>
    </source>
</reference>
<organism evidence="1 2">
    <name type="scientific">Podila minutissima</name>
    <dbReference type="NCBI Taxonomy" id="64525"/>
    <lineage>
        <taxon>Eukaryota</taxon>
        <taxon>Fungi</taxon>
        <taxon>Fungi incertae sedis</taxon>
        <taxon>Mucoromycota</taxon>
        <taxon>Mortierellomycotina</taxon>
        <taxon>Mortierellomycetes</taxon>
        <taxon>Mortierellales</taxon>
        <taxon>Mortierellaceae</taxon>
        <taxon>Podila</taxon>
    </lineage>
</organism>
<evidence type="ECO:0008006" key="3">
    <source>
        <dbReference type="Google" id="ProtNLM"/>
    </source>
</evidence>
<dbReference type="Pfam" id="PF19086">
    <property type="entry name" value="Terpene_syn_C_2"/>
    <property type="match status" value="1"/>
</dbReference>
<dbReference type="InterPro" id="IPR008949">
    <property type="entry name" value="Isoprenoid_synthase_dom_sf"/>
</dbReference>
<dbReference type="EMBL" id="JAAAUY010000439">
    <property type="protein sequence ID" value="KAF9329910.1"/>
    <property type="molecule type" value="Genomic_DNA"/>
</dbReference>
<feature type="non-terminal residue" evidence="1">
    <location>
        <position position="334"/>
    </location>
</feature>
<keyword evidence="2" id="KW-1185">Reference proteome</keyword>
<accession>A0A9P5SM24</accession>
<dbReference type="SUPFAM" id="SSF48576">
    <property type="entry name" value="Terpenoid synthases"/>
    <property type="match status" value="1"/>
</dbReference>
<dbReference type="AlphaFoldDB" id="A0A9P5SM24"/>
<name>A0A9P5SM24_9FUNG</name>
<sequence length="334" mass="39457">HLICNRNFNVLNTHCRNYRKHRHKSNHISDLSRKTPSVTVTLQLHQTLKLGLDISALEMRGILKSLYRELYEEEAVDDVDQARVDRYVSELREILLKYGYECESALRDMVIIYIKHIDAFGSENKAWHMYFIWIYILDDKIEKFDHKLLLSTSFDDLFDHGLQQEKRMYDDIVDELPHELRNPFKCAVRYWYDGVRLHTYEYANKSTSTVSMYLARIQTCSGIPTLIAGLAFKKCRPDMVDDTEFIRIMNVQNEFIMMVNDIASYHKESEACDAYVTTNENIPAIVVQLRNIEKTVELLNTKYIGHPLVQTNKIFLWWHSVAERYDPDVKKNLF</sequence>
<gene>
    <name evidence="1" type="ORF">BG006_007081</name>
</gene>
<proteinExistence type="predicted"/>
<evidence type="ECO:0000313" key="1">
    <source>
        <dbReference type="EMBL" id="KAF9329910.1"/>
    </source>
</evidence>